<evidence type="ECO:0000313" key="2">
    <source>
        <dbReference type="Proteomes" id="UP001363151"/>
    </source>
</evidence>
<dbReference type="EMBL" id="JBBJCI010000231">
    <property type="protein sequence ID" value="KAK7237786.1"/>
    <property type="molecule type" value="Genomic_DNA"/>
</dbReference>
<dbReference type="SUPFAM" id="SSF144091">
    <property type="entry name" value="Rhomboid-like"/>
    <property type="match status" value="1"/>
</dbReference>
<evidence type="ECO:0000313" key="1">
    <source>
        <dbReference type="EMBL" id="KAK7237786.1"/>
    </source>
</evidence>
<name>A0ABR1FSZ0_AURAN</name>
<keyword evidence="2" id="KW-1185">Reference proteome</keyword>
<proteinExistence type="predicted"/>
<dbReference type="InterPro" id="IPR035952">
    <property type="entry name" value="Rhomboid-like_sf"/>
</dbReference>
<protein>
    <submittedName>
        <fullName evidence="1">Uncharacterized protein</fullName>
    </submittedName>
</protein>
<dbReference type="Pfam" id="PF04511">
    <property type="entry name" value="DER1"/>
    <property type="match status" value="1"/>
</dbReference>
<comment type="caution">
    <text evidence="1">The sequence shown here is derived from an EMBL/GenBank/DDBJ whole genome shotgun (WGS) entry which is preliminary data.</text>
</comment>
<dbReference type="GO" id="GO:0006950">
    <property type="term" value="P:response to stress"/>
    <property type="evidence" value="ECO:0007669"/>
    <property type="project" value="UniProtKB-ARBA"/>
</dbReference>
<dbReference type="PANTHER" id="PTHR11009">
    <property type="entry name" value="DER1-LIKE PROTEIN, DERLIN"/>
    <property type="match status" value="1"/>
</dbReference>
<dbReference type="InterPro" id="IPR007599">
    <property type="entry name" value="DER1"/>
</dbReference>
<reference evidence="1 2" key="1">
    <citation type="submission" date="2024-03" db="EMBL/GenBank/DDBJ databases">
        <title>Aureococcus anophagefferens CCMP1851 and Kratosvirus quantuckense: Draft genome of a second virus-susceptible host strain in the model system.</title>
        <authorList>
            <person name="Chase E."/>
            <person name="Truchon A.R."/>
            <person name="Schepens W."/>
            <person name="Wilhelm S.W."/>
        </authorList>
    </citation>
    <scope>NUCLEOTIDE SEQUENCE [LARGE SCALE GENOMIC DNA]</scope>
    <source>
        <strain evidence="1 2">CCMP1851</strain>
    </source>
</reference>
<sequence length="319" mass="35862">MRSLVAAAAAAAACSSSHALEGPRHLLARSRGVSRRGVALRWAPAVRRRGGSLEEDEDEDESDDEDEDDFEDDDDEIDESVFDEDVEISDADFDGDTFKSRTLKSWAETPPMTQAYVGASLALTCGSFLAFNNQWPEWLHLNWGAVFKRAQVWRPLTAFLFYGPFGLSYLLTIHFVWTYMGTLEKLSHTEPWEFLVMMAFGAGSLLLGVGLGGMKTHFLGHNLSCFLVYIWARTYEGQEVSVMEFFNIKAELLPWFFAAQTYLLEHELPIHDLLGIAIGHLYTVARQRKILGAPKPLQDLFTSNPALMARYEAMAEEFG</sequence>
<gene>
    <name evidence="1" type="ORF">SO694_00022052</name>
</gene>
<accession>A0ABR1FSZ0</accession>
<dbReference type="Proteomes" id="UP001363151">
    <property type="component" value="Unassembled WGS sequence"/>
</dbReference>
<dbReference type="KEGG" id="aaf:AURANDRAFT_71775"/>
<organism evidence="1 2">
    <name type="scientific">Aureococcus anophagefferens</name>
    <name type="common">Harmful bloom alga</name>
    <dbReference type="NCBI Taxonomy" id="44056"/>
    <lineage>
        <taxon>Eukaryota</taxon>
        <taxon>Sar</taxon>
        <taxon>Stramenopiles</taxon>
        <taxon>Ochrophyta</taxon>
        <taxon>Pelagophyceae</taxon>
        <taxon>Pelagomonadales</taxon>
        <taxon>Pelagomonadaceae</taxon>
        <taxon>Aureococcus</taxon>
    </lineage>
</organism>
<dbReference type="GO" id="GO:0005789">
    <property type="term" value="C:endoplasmic reticulum membrane"/>
    <property type="evidence" value="ECO:0007669"/>
    <property type="project" value="UniProtKB-SubCell"/>
</dbReference>